<gene>
    <name evidence="2" type="ORF">GMARGA_LOCUS38040</name>
</gene>
<dbReference type="PROSITE" id="PS50012">
    <property type="entry name" value="RCC1_3"/>
    <property type="match status" value="1"/>
</dbReference>
<feature type="non-terminal residue" evidence="2">
    <location>
        <position position="1"/>
    </location>
</feature>
<accession>A0ABN7X4E3</accession>
<dbReference type="PRINTS" id="PR00633">
    <property type="entry name" value="RCCNDNSATION"/>
</dbReference>
<dbReference type="PANTHER" id="PTHR45982:SF1">
    <property type="entry name" value="REGULATOR OF CHROMOSOME CONDENSATION"/>
    <property type="match status" value="1"/>
</dbReference>
<feature type="repeat" description="RCC1" evidence="1">
    <location>
        <begin position="13"/>
        <end position="64"/>
    </location>
</feature>
<evidence type="ECO:0000313" key="2">
    <source>
        <dbReference type="EMBL" id="CAG8846181.1"/>
    </source>
</evidence>
<dbReference type="Proteomes" id="UP000789901">
    <property type="component" value="Unassembled WGS sequence"/>
</dbReference>
<dbReference type="Pfam" id="PF00415">
    <property type="entry name" value="RCC1"/>
    <property type="match status" value="1"/>
</dbReference>
<dbReference type="InterPro" id="IPR009091">
    <property type="entry name" value="RCC1/BLIP-II"/>
</dbReference>
<evidence type="ECO:0000313" key="3">
    <source>
        <dbReference type="Proteomes" id="UP000789901"/>
    </source>
</evidence>
<name>A0ABN7X4E3_GIGMA</name>
<protein>
    <submittedName>
        <fullName evidence="2">38481_t:CDS:1</fullName>
    </submittedName>
</protein>
<dbReference type="PANTHER" id="PTHR45982">
    <property type="entry name" value="REGULATOR OF CHROMOSOME CONDENSATION"/>
    <property type="match status" value="1"/>
</dbReference>
<sequence>EIVKLPTLDSKRIKLFTMGNNYCGELGFGYDVKEMKYPRHVESLADLIVKINCGSQHVAALTRDGKVITWGALGRVTKSEDPNATDKNVLGFTQGLDNAIIVKVICGSNIILTLSDKGQLYASGTFRA</sequence>
<evidence type="ECO:0000256" key="1">
    <source>
        <dbReference type="PROSITE-ProRule" id="PRU00235"/>
    </source>
</evidence>
<proteinExistence type="predicted"/>
<keyword evidence="3" id="KW-1185">Reference proteome</keyword>
<dbReference type="InterPro" id="IPR051553">
    <property type="entry name" value="Ran_GTPase-activating"/>
</dbReference>
<comment type="caution">
    <text evidence="2">The sequence shown here is derived from an EMBL/GenBank/DDBJ whole genome shotgun (WGS) entry which is preliminary data.</text>
</comment>
<feature type="non-terminal residue" evidence="2">
    <location>
        <position position="128"/>
    </location>
</feature>
<dbReference type="SUPFAM" id="SSF50985">
    <property type="entry name" value="RCC1/BLIP-II"/>
    <property type="match status" value="1"/>
</dbReference>
<dbReference type="InterPro" id="IPR000408">
    <property type="entry name" value="Reg_chr_condens"/>
</dbReference>
<dbReference type="Gene3D" id="2.130.10.30">
    <property type="entry name" value="Regulator of chromosome condensation 1/beta-lactamase-inhibitor protein II"/>
    <property type="match status" value="1"/>
</dbReference>
<reference evidence="2 3" key="1">
    <citation type="submission" date="2021-06" db="EMBL/GenBank/DDBJ databases">
        <authorList>
            <person name="Kallberg Y."/>
            <person name="Tangrot J."/>
            <person name="Rosling A."/>
        </authorList>
    </citation>
    <scope>NUCLEOTIDE SEQUENCE [LARGE SCALE GENOMIC DNA]</scope>
    <source>
        <strain evidence="2 3">120-4 pot B 10/14</strain>
    </source>
</reference>
<dbReference type="EMBL" id="CAJVQB010082427">
    <property type="protein sequence ID" value="CAG8846181.1"/>
    <property type="molecule type" value="Genomic_DNA"/>
</dbReference>
<organism evidence="2 3">
    <name type="scientific">Gigaspora margarita</name>
    <dbReference type="NCBI Taxonomy" id="4874"/>
    <lineage>
        <taxon>Eukaryota</taxon>
        <taxon>Fungi</taxon>
        <taxon>Fungi incertae sedis</taxon>
        <taxon>Mucoromycota</taxon>
        <taxon>Glomeromycotina</taxon>
        <taxon>Glomeromycetes</taxon>
        <taxon>Diversisporales</taxon>
        <taxon>Gigasporaceae</taxon>
        <taxon>Gigaspora</taxon>
    </lineage>
</organism>